<evidence type="ECO:0000256" key="1">
    <source>
        <dbReference type="ARBA" id="ARBA00000076"/>
    </source>
</evidence>
<dbReference type="GO" id="GO:0001732">
    <property type="term" value="P:formation of cytoplasmic translation initiation complex"/>
    <property type="evidence" value="ECO:0007669"/>
    <property type="project" value="UniProtKB-UniRule"/>
</dbReference>
<evidence type="ECO:0000256" key="15">
    <source>
        <dbReference type="PIRSR" id="PIRSR605708-1"/>
    </source>
</evidence>
<comment type="subcellular location">
    <subcellularLocation>
        <location evidence="14">Cytoplasm</location>
    </subcellularLocation>
</comment>
<dbReference type="GO" id="GO:0016282">
    <property type="term" value="C:eukaryotic 43S preinitiation complex"/>
    <property type="evidence" value="ECO:0007669"/>
    <property type="project" value="UniProtKB-UniRule"/>
</dbReference>
<evidence type="ECO:0000259" key="18">
    <source>
        <dbReference type="PROSITE" id="PS50250"/>
    </source>
</evidence>
<dbReference type="GO" id="GO:0006559">
    <property type="term" value="P:L-phenylalanine catabolic process"/>
    <property type="evidence" value="ECO:0007669"/>
    <property type="project" value="UniProtKB-KW"/>
</dbReference>
<dbReference type="Pfam" id="PF01399">
    <property type="entry name" value="PCI"/>
    <property type="match status" value="1"/>
</dbReference>
<feature type="binding site" evidence="16">
    <location>
        <position position="1265"/>
    </location>
    <ligand>
        <name>Fe cation</name>
        <dbReference type="ChEBI" id="CHEBI:24875"/>
    </ligand>
</feature>
<evidence type="ECO:0000256" key="7">
    <source>
        <dbReference type="ARBA" id="ARBA00022723"/>
    </source>
</evidence>
<keyword evidence="9 14" id="KW-0648">Protein biosynthesis</keyword>
<evidence type="ECO:0000256" key="4">
    <source>
        <dbReference type="ARBA" id="ARBA00007757"/>
    </source>
</evidence>
<dbReference type="InterPro" id="IPR036390">
    <property type="entry name" value="WH_DNA-bd_sf"/>
</dbReference>
<evidence type="ECO:0000256" key="8">
    <source>
        <dbReference type="ARBA" id="ARBA00022878"/>
    </source>
</evidence>
<evidence type="ECO:0000256" key="13">
    <source>
        <dbReference type="ARBA" id="ARBA00023232"/>
    </source>
</evidence>
<keyword evidence="5 14" id="KW-0963">Cytoplasm</keyword>
<evidence type="ECO:0000256" key="11">
    <source>
        <dbReference type="ARBA" id="ARBA00023002"/>
    </source>
</evidence>
<dbReference type="Pfam" id="PF20510">
    <property type="entry name" value="HgmA_N"/>
    <property type="match status" value="1"/>
</dbReference>
<evidence type="ECO:0000256" key="17">
    <source>
        <dbReference type="SAM" id="MobiDB-lite"/>
    </source>
</evidence>
<dbReference type="SUPFAM" id="SSF46785">
    <property type="entry name" value="Winged helix' DNA-binding domain"/>
    <property type="match status" value="1"/>
</dbReference>
<keyword evidence="8" id="KW-0828">Tyrosine catabolism</keyword>
<proteinExistence type="inferred from homology"/>
<protein>
    <recommendedName>
        <fullName evidence="14">Eukaryotic translation initiation factor 3 subunit C</fullName>
        <shortName evidence="14">eIF3c</shortName>
    </recommendedName>
    <alternativeName>
        <fullName evidence="14">Eukaryotic translation initiation factor 3 subunit 8</fullName>
    </alternativeName>
</protein>
<dbReference type="InterPro" id="IPR014710">
    <property type="entry name" value="RmlC-like_jellyroll"/>
</dbReference>
<comment type="pathway">
    <text evidence="3">Amino-acid degradation; L-phenylalanine degradation; acetoacetate and fumarate from L-phenylalanine: step 4/6.</text>
</comment>
<dbReference type="NCBIfam" id="TIGR01015">
    <property type="entry name" value="hmgA"/>
    <property type="match status" value="1"/>
</dbReference>
<dbReference type="GO" id="GO:0004411">
    <property type="term" value="F:homogentisate 1,2-dioxygenase activity"/>
    <property type="evidence" value="ECO:0007669"/>
    <property type="project" value="UniProtKB-EC"/>
</dbReference>
<keyword evidence="6 14" id="KW-0396">Initiation factor</keyword>
<feature type="region of interest" description="Disordered" evidence="17">
    <location>
        <begin position="1"/>
        <end position="31"/>
    </location>
</feature>
<feature type="compositionally biased region" description="Acidic residues" evidence="17">
    <location>
        <begin position="174"/>
        <end position="189"/>
    </location>
</feature>
<dbReference type="HAMAP" id="MF_03002">
    <property type="entry name" value="eIF3c"/>
    <property type="match status" value="1"/>
</dbReference>
<evidence type="ECO:0000256" key="10">
    <source>
        <dbReference type="ARBA" id="ARBA00022964"/>
    </source>
</evidence>
<dbReference type="SUPFAM" id="SSF51182">
    <property type="entry name" value="RmlC-like cupins"/>
    <property type="match status" value="1"/>
</dbReference>
<feature type="region of interest" description="Disordered" evidence="17">
    <location>
        <begin position="838"/>
        <end position="889"/>
    </location>
</feature>
<dbReference type="InterPro" id="IPR000717">
    <property type="entry name" value="PCI_dom"/>
</dbReference>
<evidence type="ECO:0000256" key="2">
    <source>
        <dbReference type="ARBA" id="ARBA00001962"/>
    </source>
</evidence>
<keyword evidence="10" id="KW-0223">Dioxygenase</keyword>
<dbReference type="PANTHER" id="PTHR13937:SF0">
    <property type="entry name" value="EUKARYOTIC TRANSLATION INITIATION FACTOR 3 SUBUNIT C-RELATED"/>
    <property type="match status" value="1"/>
</dbReference>
<evidence type="ECO:0000256" key="6">
    <source>
        <dbReference type="ARBA" id="ARBA00022540"/>
    </source>
</evidence>
<name>A0AA36DRL2_CYLNA</name>
<comment type="subunit">
    <text evidence="14">Component of the eukaryotic translation initiation factor 3 (eIF-3) complex.</text>
</comment>
<dbReference type="SMART" id="SM00088">
    <property type="entry name" value="PINT"/>
    <property type="match status" value="1"/>
</dbReference>
<dbReference type="GO" id="GO:0033290">
    <property type="term" value="C:eukaryotic 48S preinitiation complex"/>
    <property type="evidence" value="ECO:0007669"/>
    <property type="project" value="UniProtKB-UniRule"/>
</dbReference>
<evidence type="ECO:0000256" key="12">
    <source>
        <dbReference type="ARBA" id="ARBA00023004"/>
    </source>
</evidence>
<feature type="compositionally biased region" description="Acidic residues" evidence="17">
    <location>
        <begin position="208"/>
        <end position="228"/>
    </location>
</feature>
<feature type="compositionally biased region" description="Basic and acidic residues" evidence="17">
    <location>
        <begin position="857"/>
        <end position="886"/>
    </location>
</feature>
<dbReference type="Pfam" id="PF05470">
    <property type="entry name" value="eIF-3c_N"/>
    <property type="match status" value="1"/>
</dbReference>
<accession>A0AA36DRL2</accession>
<evidence type="ECO:0000256" key="5">
    <source>
        <dbReference type="ARBA" id="ARBA00022490"/>
    </source>
</evidence>
<feature type="binding site" evidence="16">
    <location>
        <position position="1295"/>
    </location>
    <ligand>
        <name>Fe cation</name>
        <dbReference type="ChEBI" id="CHEBI:24875"/>
    </ligand>
</feature>
<evidence type="ECO:0000256" key="16">
    <source>
        <dbReference type="PIRSR" id="PIRSR605708-2"/>
    </source>
</evidence>
<dbReference type="InterPro" id="IPR046451">
    <property type="entry name" value="HgmA_C"/>
</dbReference>
<sequence>MSKFFKGAVSSESSSESEVSDIEEEVQTKKAPLARDFAYPSDSEDEEKRVVRTHKEKKFKELKDFIKQVNNAKNNKDFTKILSAFDELVKIYEKSRTVFARQNISTPRFYVRYLVDLEDFVLGFWDNKEAKSALSKVNLKALTNLRQKVRKYVKEFEQKIAEYRESPDPPGYETPEEEEEQEESGEEGGEAQMPAIKEKKKDLSSSESESDSDWSTDTDSSASDDDADFGSKMEALRRHFLKKEFRGEDDAAADKKKEKKRKQREHHKPKAALDLVDDEDDDGGEWTAITKEKQVQLFEPKQEVTHEAMINKLTEVMASRGRLGTNRKQHVRLLQELYKIAEEKKLGVGISVKILFNIISSLFELNTKISDYMEFGNFQKTMLAITELLDILIAHPEVKLSVKFTEEEENLKDESVDYKIQGSYLMMVQRLDSELTKILQNADCHSNDYIEKLKGEKDMCILIERTEKYVQERIAEDIFDVDEVCKIYMMRIEHLYYKYQDNYEGDEAVGEIMDRLCKKIYALDEEKRLRQRAMLCHVYWLALHDEWHRARDLMLMSHLQAIVDHSDTDTQILYNRTICQLGLCAFRHGFIKEAHQGLSEIQNTQRAKELLAQAVAMRQHERTAEQEKQERQRQVPYHMHINVELMECVYLICSMLLEIPHMASCEFEMRRRLLSRSFHYQLKQSEKSSLIGPPENTREHVVAASRAMLAGDWKKCRDYIVNDKMNQKVWNLFRNAESVKEMVVKRIQEESLRTYLLMYSTVYTTVSLEKLATLFELDKKQVHSVISKMIIQEELSATLDEPTDCLMMHRVEPSRLQMIALNLTDKLQQLADNNEQILEPRTGRAGYAGPGQWFPGRSDRQGDKQKGDRGGVYQNDRRAGQSESHSKRAWGGAAYAVRESIAEYAVLLIDANADKVAVSGAERHVMADFENLKYLTGFGNEFASTDPRVPDALPVARNSPQVCPHGLYAEQLSGTAFTVPRANNKRSWLYRIRPSVVHKPFVKVTTENFTNNFAGLEPTPNQYRWHPFPFPKREGVDFVQGLYTICGGGDVVTRTGLAIHQYSCNASMTAKAMYNADGDFLIVPQEGQMQVITEFGQILVGIQEIVVIPQGIRFSVNISRPSRGYILEVYGTHFQLPDLGPIGANGLANPRDFETPVAWFEDSDMPYQIYNKYQGSFFVAEQDHSPFDVVAWHGNYTPYKYDLRKFNVINTVSFDHCDPSIFTVLTAPSTKPGIAMADFVIFPPRWGVAEDTFRPPYYHRNCMSEYMGLIVGSYEAKEGGFRPGGASLHSMMTPHGPDASCYEKASKDELKPQRIAEGTMSFMFESSLNMVITEKARHENVDKDYYKDWQQLKKYFNWPSALSNVPMLSQ</sequence>
<evidence type="ECO:0000313" key="20">
    <source>
        <dbReference type="Proteomes" id="UP001176961"/>
    </source>
</evidence>
<comment type="similarity">
    <text evidence="4">Belongs to the homogentisate dioxygenase family.</text>
</comment>
<dbReference type="Pfam" id="PF04209">
    <property type="entry name" value="HgmA_C"/>
    <property type="match status" value="1"/>
</dbReference>
<gene>
    <name evidence="19" type="ORF">CYNAS_LOCUS4398</name>
</gene>
<reference evidence="19" key="1">
    <citation type="submission" date="2023-07" db="EMBL/GenBank/DDBJ databases">
        <authorList>
            <consortium name="CYATHOMIX"/>
        </authorList>
    </citation>
    <scope>NUCLEOTIDE SEQUENCE</scope>
    <source>
        <strain evidence="19">N/A</strain>
    </source>
</reference>
<dbReference type="GO" id="GO:0005852">
    <property type="term" value="C:eukaryotic translation initiation factor 3 complex"/>
    <property type="evidence" value="ECO:0007669"/>
    <property type="project" value="UniProtKB-UniRule"/>
</dbReference>
<evidence type="ECO:0000256" key="9">
    <source>
        <dbReference type="ARBA" id="ARBA00022917"/>
    </source>
</evidence>
<dbReference type="Gene3D" id="1.10.10.10">
    <property type="entry name" value="Winged helix-like DNA-binding domain superfamily/Winged helix DNA-binding domain"/>
    <property type="match status" value="1"/>
</dbReference>
<comment type="similarity">
    <text evidence="14">Belongs to the eIF-3 subunit C family.</text>
</comment>
<dbReference type="InterPro" id="IPR005708">
    <property type="entry name" value="Homogentis_dOase"/>
</dbReference>
<dbReference type="Proteomes" id="UP001176961">
    <property type="component" value="Unassembled WGS sequence"/>
</dbReference>
<feature type="compositionally biased region" description="Basic residues" evidence="17">
    <location>
        <begin position="257"/>
        <end position="270"/>
    </location>
</feature>
<keyword evidence="13" id="KW-0585">Phenylalanine catabolism</keyword>
<evidence type="ECO:0000313" key="19">
    <source>
        <dbReference type="EMBL" id="CAJ0592415.1"/>
    </source>
</evidence>
<feature type="region of interest" description="Disordered" evidence="17">
    <location>
        <begin position="162"/>
        <end position="229"/>
    </location>
</feature>
<dbReference type="FunFam" id="2.60.120.10:FF:000026">
    <property type="entry name" value="Homogentisate 1,2-dioxygenase"/>
    <property type="match status" value="1"/>
</dbReference>
<comment type="caution">
    <text evidence="19">The sequence shown here is derived from an EMBL/GenBank/DDBJ whole genome shotgun (WGS) entry which is preliminary data.</text>
</comment>
<feature type="binding site" evidence="16">
    <location>
        <position position="1259"/>
    </location>
    <ligand>
        <name>Fe cation</name>
        <dbReference type="ChEBI" id="CHEBI:24875"/>
    </ligand>
</feature>
<dbReference type="PROSITE" id="PS50250">
    <property type="entry name" value="PCI"/>
    <property type="match status" value="1"/>
</dbReference>
<feature type="active site" description="Proton acceptor" evidence="15">
    <location>
        <position position="1216"/>
    </location>
</feature>
<dbReference type="GO" id="GO:0006572">
    <property type="term" value="P:L-tyrosine catabolic process"/>
    <property type="evidence" value="ECO:0007669"/>
    <property type="project" value="UniProtKB-KW"/>
</dbReference>
<dbReference type="EMBL" id="CATQJL010000112">
    <property type="protein sequence ID" value="CAJ0592415.1"/>
    <property type="molecule type" value="Genomic_DNA"/>
</dbReference>
<dbReference type="PANTHER" id="PTHR13937">
    <property type="entry name" value="EUKARYOTIC TRANSLATION INITATION FACTOR 3, SUBUNIT 8 EIF3S8 -RELATED"/>
    <property type="match status" value="1"/>
</dbReference>
<dbReference type="InterPro" id="IPR027516">
    <property type="entry name" value="EIF3C"/>
</dbReference>
<dbReference type="GO" id="GO:0003723">
    <property type="term" value="F:RNA binding"/>
    <property type="evidence" value="ECO:0007669"/>
    <property type="project" value="InterPro"/>
</dbReference>
<feature type="binding site" evidence="16">
    <location>
        <position position="1274"/>
    </location>
    <ligand>
        <name>homogentisate</name>
        <dbReference type="ChEBI" id="CHEBI:16169"/>
    </ligand>
</feature>
<organism evidence="19 20">
    <name type="scientific">Cylicocyclus nassatus</name>
    <name type="common">Nematode worm</name>
    <dbReference type="NCBI Taxonomy" id="53992"/>
    <lineage>
        <taxon>Eukaryota</taxon>
        <taxon>Metazoa</taxon>
        <taxon>Ecdysozoa</taxon>
        <taxon>Nematoda</taxon>
        <taxon>Chromadorea</taxon>
        <taxon>Rhabditida</taxon>
        <taxon>Rhabditina</taxon>
        <taxon>Rhabditomorpha</taxon>
        <taxon>Strongyloidea</taxon>
        <taxon>Strongylidae</taxon>
        <taxon>Cylicocyclus</taxon>
    </lineage>
</organism>
<dbReference type="GO" id="GO:0031369">
    <property type="term" value="F:translation initiation factor binding"/>
    <property type="evidence" value="ECO:0007669"/>
    <property type="project" value="InterPro"/>
</dbReference>
<dbReference type="InterPro" id="IPR046452">
    <property type="entry name" value="HgmA_N"/>
</dbReference>
<feature type="binding site" evidence="16">
    <location>
        <position position="1295"/>
    </location>
    <ligand>
        <name>homogentisate</name>
        <dbReference type="ChEBI" id="CHEBI:16169"/>
    </ligand>
</feature>
<dbReference type="Gene3D" id="2.60.120.10">
    <property type="entry name" value="Jelly Rolls"/>
    <property type="match status" value="1"/>
</dbReference>
<keyword evidence="20" id="KW-1185">Reference proteome</keyword>
<dbReference type="CDD" id="cd07000">
    <property type="entry name" value="cupin_HGO_N"/>
    <property type="match status" value="1"/>
</dbReference>
<dbReference type="InterPro" id="IPR008905">
    <property type="entry name" value="EIF3C_N_dom"/>
</dbReference>
<dbReference type="GO" id="GO:0003743">
    <property type="term" value="F:translation initiation factor activity"/>
    <property type="evidence" value="ECO:0007669"/>
    <property type="project" value="UniProtKB-UniRule"/>
</dbReference>
<keyword evidence="11" id="KW-0560">Oxidoreductase</keyword>
<feature type="region of interest" description="Disordered" evidence="17">
    <location>
        <begin position="248"/>
        <end position="281"/>
    </location>
</feature>
<keyword evidence="12 16" id="KW-0408">Iron</keyword>
<dbReference type="GO" id="GO:0046872">
    <property type="term" value="F:metal ion binding"/>
    <property type="evidence" value="ECO:0007669"/>
    <property type="project" value="UniProtKB-KW"/>
</dbReference>
<dbReference type="InterPro" id="IPR036388">
    <property type="entry name" value="WH-like_DNA-bd_sf"/>
</dbReference>
<dbReference type="InterPro" id="IPR011051">
    <property type="entry name" value="RmlC_Cupin_sf"/>
</dbReference>
<keyword evidence="7 16" id="KW-0479">Metal-binding</keyword>
<evidence type="ECO:0000256" key="3">
    <source>
        <dbReference type="ARBA" id="ARBA00004704"/>
    </source>
</evidence>
<feature type="domain" description="PCI" evidence="18">
    <location>
        <begin position="637"/>
        <end position="813"/>
    </location>
</feature>
<evidence type="ECO:0000256" key="14">
    <source>
        <dbReference type="HAMAP-Rule" id="MF_03002"/>
    </source>
</evidence>
<comment type="function">
    <text evidence="14">Component of the eukaryotic translation initiation factor 3 (eIF-3) complex, which is involved in protein synthesis of a specialized repertoire of mRNAs and, together with other initiation factors, stimulates binding of mRNA and methionyl-tRNAi to the 40S ribosome. The eIF-3 complex specifically targets and initiates translation of a subset of mRNAs involved in cell proliferation.</text>
</comment>
<comment type="catalytic activity">
    <reaction evidence="1">
        <text>homogentisate + O2 = 4-maleylacetoacetate + H(+)</text>
        <dbReference type="Rhea" id="RHEA:15449"/>
        <dbReference type="ChEBI" id="CHEBI:15378"/>
        <dbReference type="ChEBI" id="CHEBI:15379"/>
        <dbReference type="ChEBI" id="CHEBI:16169"/>
        <dbReference type="ChEBI" id="CHEBI:17105"/>
        <dbReference type="EC" id="1.13.11.5"/>
    </reaction>
</comment>
<comment type="cofactor">
    <cofactor evidence="2 16">
        <name>Fe cation</name>
        <dbReference type="ChEBI" id="CHEBI:24875"/>
    </cofactor>
</comment>